<dbReference type="AlphaFoldDB" id="A0A7T8GRC8"/>
<name>A0A7T8GRC8_CALRO</name>
<sequence length="53" mass="6236">MEEIKNLTEDEVARKKGIQRFDSLRTSYFIAKLQKKVGPRLEKVCKDEGAYFK</sequence>
<keyword evidence="2" id="KW-1185">Reference proteome</keyword>
<protein>
    <submittedName>
        <fullName evidence="1">Uncharacterized protein</fullName>
    </submittedName>
</protein>
<gene>
    <name evidence="1" type="ORF">FKW44_021513</name>
</gene>
<proteinExistence type="predicted"/>
<organism evidence="1 2">
    <name type="scientific">Caligus rogercresseyi</name>
    <name type="common">Sea louse</name>
    <dbReference type="NCBI Taxonomy" id="217165"/>
    <lineage>
        <taxon>Eukaryota</taxon>
        <taxon>Metazoa</taxon>
        <taxon>Ecdysozoa</taxon>
        <taxon>Arthropoda</taxon>
        <taxon>Crustacea</taxon>
        <taxon>Multicrustacea</taxon>
        <taxon>Hexanauplia</taxon>
        <taxon>Copepoda</taxon>
        <taxon>Siphonostomatoida</taxon>
        <taxon>Caligidae</taxon>
        <taxon>Caligus</taxon>
    </lineage>
</organism>
<dbReference type="Proteomes" id="UP000595437">
    <property type="component" value="Chromosome 15"/>
</dbReference>
<evidence type="ECO:0000313" key="2">
    <source>
        <dbReference type="Proteomes" id="UP000595437"/>
    </source>
</evidence>
<reference evidence="2" key="1">
    <citation type="submission" date="2021-01" db="EMBL/GenBank/DDBJ databases">
        <title>Caligus Genome Assembly.</title>
        <authorList>
            <person name="Gallardo-Escarate C."/>
        </authorList>
    </citation>
    <scope>NUCLEOTIDE SEQUENCE [LARGE SCALE GENOMIC DNA]</scope>
</reference>
<evidence type="ECO:0000313" key="1">
    <source>
        <dbReference type="EMBL" id="QQP36418.1"/>
    </source>
</evidence>
<dbReference type="EMBL" id="CP045904">
    <property type="protein sequence ID" value="QQP36418.1"/>
    <property type="molecule type" value="Genomic_DNA"/>
</dbReference>
<accession>A0A7T8GRC8</accession>